<dbReference type="OrthoDB" id="417037at2759"/>
<dbReference type="GeneID" id="19016941"/>
<accession>K8ETG2</accession>
<feature type="transmembrane region" description="Helical" evidence="6">
    <location>
        <begin position="128"/>
        <end position="146"/>
    </location>
</feature>
<dbReference type="InterPro" id="IPR004853">
    <property type="entry name" value="Sugar_P_trans_dom"/>
</dbReference>
<feature type="transmembrane region" description="Helical" evidence="6">
    <location>
        <begin position="32"/>
        <end position="53"/>
    </location>
</feature>
<feature type="region of interest" description="Disordered" evidence="5">
    <location>
        <begin position="1"/>
        <end position="21"/>
    </location>
</feature>
<evidence type="ECO:0000256" key="3">
    <source>
        <dbReference type="ARBA" id="ARBA00022989"/>
    </source>
</evidence>
<feature type="transmembrane region" description="Helical" evidence="6">
    <location>
        <begin position="242"/>
        <end position="262"/>
    </location>
</feature>
<dbReference type="Pfam" id="PF03151">
    <property type="entry name" value="TPT"/>
    <property type="match status" value="1"/>
</dbReference>
<feature type="transmembrane region" description="Helical" evidence="6">
    <location>
        <begin position="153"/>
        <end position="171"/>
    </location>
</feature>
<evidence type="ECO:0000313" key="9">
    <source>
        <dbReference type="Proteomes" id="UP000198341"/>
    </source>
</evidence>
<proteinExistence type="predicted"/>
<evidence type="ECO:0000256" key="1">
    <source>
        <dbReference type="ARBA" id="ARBA00004141"/>
    </source>
</evidence>
<feature type="transmembrane region" description="Helical" evidence="6">
    <location>
        <begin position="183"/>
        <end position="202"/>
    </location>
</feature>
<dbReference type="RefSeq" id="XP_007514318.1">
    <property type="nucleotide sequence ID" value="XM_007514256.1"/>
</dbReference>
<protein>
    <recommendedName>
        <fullName evidence="7">Sugar phosphate transporter domain-containing protein</fullName>
    </recommendedName>
</protein>
<evidence type="ECO:0000256" key="5">
    <source>
        <dbReference type="SAM" id="MobiDB-lite"/>
    </source>
</evidence>
<dbReference type="PANTHER" id="PTHR11132">
    <property type="entry name" value="SOLUTE CARRIER FAMILY 35"/>
    <property type="match status" value="1"/>
</dbReference>
<dbReference type="eggNOG" id="KOG1444">
    <property type="taxonomic scope" value="Eukaryota"/>
</dbReference>
<feature type="domain" description="Sugar phosphate transporter" evidence="7">
    <location>
        <begin position="45"/>
        <end position="317"/>
    </location>
</feature>
<organism evidence="8 9">
    <name type="scientific">Bathycoccus prasinos</name>
    <dbReference type="NCBI Taxonomy" id="41875"/>
    <lineage>
        <taxon>Eukaryota</taxon>
        <taxon>Viridiplantae</taxon>
        <taxon>Chlorophyta</taxon>
        <taxon>Mamiellophyceae</taxon>
        <taxon>Mamiellales</taxon>
        <taxon>Bathycoccaceae</taxon>
        <taxon>Bathycoccus</taxon>
    </lineage>
</organism>
<comment type="subcellular location">
    <subcellularLocation>
        <location evidence="1">Membrane</location>
        <topology evidence="1">Multi-pass membrane protein</topology>
    </subcellularLocation>
</comment>
<evidence type="ECO:0000259" key="7">
    <source>
        <dbReference type="Pfam" id="PF03151"/>
    </source>
</evidence>
<feature type="transmembrane region" description="Helical" evidence="6">
    <location>
        <begin position="59"/>
        <end position="79"/>
    </location>
</feature>
<dbReference type="InterPro" id="IPR050186">
    <property type="entry name" value="TPT_transporter"/>
</dbReference>
<feature type="transmembrane region" description="Helical" evidence="6">
    <location>
        <begin position="300"/>
        <end position="317"/>
    </location>
</feature>
<sequence>MEMKNHAGNQQDNMKESSNSSSELEKKEAAALYAKIVFGIIAYASCSSMMLIINKLAVTFLPAPSVVLFCQLLTSAVAIKLMHEGGLVESDPLIAEKVKPFMLVAIAFLGALYTNVKTLQYANVETFIVFRSSTPILIAFLDYVFLGRQLPNMRSWLSLMAILMGAIAYVFTDSNFEVKAYTWVMAWFVVFAFDQVYIKFAVDNVKLTPWGRSYYTNLLAVVPVFLLGVVTREHEILTDFEWSTASIFALSASCVAGVLMSYSQFLLRGLISATSFTVVGTMCKIGTVIINCMIWDKHASMEGLIALFICIFSGLFYQQSPLRNPIPTHTRN</sequence>
<reference evidence="8 9" key="1">
    <citation type="submission" date="2011-10" db="EMBL/GenBank/DDBJ databases">
        <authorList>
            <person name="Genoscope - CEA"/>
        </authorList>
    </citation>
    <scope>NUCLEOTIDE SEQUENCE [LARGE SCALE GENOMIC DNA]</scope>
    <source>
        <strain evidence="8 9">RCC 1105</strain>
    </source>
</reference>
<evidence type="ECO:0000256" key="6">
    <source>
        <dbReference type="SAM" id="Phobius"/>
    </source>
</evidence>
<feature type="transmembrane region" description="Helical" evidence="6">
    <location>
        <begin position="100"/>
        <end position="116"/>
    </location>
</feature>
<evidence type="ECO:0000256" key="2">
    <source>
        <dbReference type="ARBA" id="ARBA00022692"/>
    </source>
</evidence>
<dbReference type="AlphaFoldDB" id="K8ETG2"/>
<keyword evidence="9" id="KW-1185">Reference proteome</keyword>
<evidence type="ECO:0000313" key="8">
    <source>
        <dbReference type="EMBL" id="CCO15755.1"/>
    </source>
</evidence>
<evidence type="ECO:0000256" key="4">
    <source>
        <dbReference type="ARBA" id="ARBA00023136"/>
    </source>
</evidence>
<keyword evidence="2 6" id="KW-0812">Transmembrane</keyword>
<dbReference type="SUPFAM" id="SSF103481">
    <property type="entry name" value="Multidrug resistance efflux transporter EmrE"/>
    <property type="match status" value="1"/>
</dbReference>
<name>K8ETG2_9CHLO</name>
<dbReference type="KEGG" id="bpg:Bathy03g04040"/>
<gene>
    <name evidence="8" type="ORF">Bathy03g04040</name>
</gene>
<keyword evidence="3 6" id="KW-1133">Transmembrane helix</keyword>
<dbReference type="Proteomes" id="UP000198341">
    <property type="component" value="Chromosome 3"/>
</dbReference>
<feature type="transmembrane region" description="Helical" evidence="6">
    <location>
        <begin position="214"/>
        <end position="230"/>
    </location>
</feature>
<dbReference type="InterPro" id="IPR037185">
    <property type="entry name" value="EmrE-like"/>
</dbReference>
<dbReference type="EMBL" id="FO082276">
    <property type="protein sequence ID" value="CCO15755.1"/>
    <property type="molecule type" value="Genomic_DNA"/>
</dbReference>
<dbReference type="GO" id="GO:0016020">
    <property type="term" value="C:membrane"/>
    <property type="evidence" value="ECO:0007669"/>
    <property type="project" value="UniProtKB-SubCell"/>
</dbReference>
<feature type="transmembrane region" description="Helical" evidence="6">
    <location>
        <begin position="269"/>
        <end position="294"/>
    </location>
</feature>
<keyword evidence="4 6" id="KW-0472">Membrane</keyword>